<evidence type="ECO:0000313" key="1">
    <source>
        <dbReference type="EMBL" id="MEQ2637269.1"/>
    </source>
</evidence>
<proteinExistence type="predicted"/>
<organism evidence="1 2">
    <name type="scientific">Paratractidigestivibacter faecalis</name>
    <dbReference type="NCBI Taxonomy" id="2292441"/>
    <lineage>
        <taxon>Bacteria</taxon>
        <taxon>Bacillati</taxon>
        <taxon>Actinomycetota</taxon>
        <taxon>Coriobacteriia</taxon>
        <taxon>Coriobacteriales</taxon>
        <taxon>Atopobiaceae</taxon>
        <taxon>Paratractidigestivibacter</taxon>
    </lineage>
</organism>
<sequence>MTDHSIQHGPVTASATEADGAQGLRDQLMAELCGLGATMTAAMAAQPGFVPCEHAFGVVIEGLEAAVSSSDESCLSEVAEDVRARSEHVSAHRGVPMGTAQMPAPATPEAALLLAALRGIAADAACAMRLGRMDQDVDIFLVNALAALGAGDASHALLERAGQAALAASGLARQA</sequence>
<dbReference type="Proteomes" id="UP001478817">
    <property type="component" value="Unassembled WGS sequence"/>
</dbReference>
<dbReference type="EMBL" id="JBBNGS010000003">
    <property type="protein sequence ID" value="MEQ2637269.1"/>
    <property type="molecule type" value="Genomic_DNA"/>
</dbReference>
<protein>
    <submittedName>
        <fullName evidence="1">Uncharacterized protein</fullName>
    </submittedName>
</protein>
<gene>
    <name evidence="1" type="ORF">AAAT05_02745</name>
</gene>
<evidence type="ECO:0000313" key="2">
    <source>
        <dbReference type="Proteomes" id="UP001478817"/>
    </source>
</evidence>
<comment type="caution">
    <text evidence="1">The sequence shown here is derived from an EMBL/GenBank/DDBJ whole genome shotgun (WGS) entry which is preliminary data.</text>
</comment>
<accession>A0ABV1IEF2</accession>
<dbReference type="RefSeq" id="WP_349181725.1">
    <property type="nucleotide sequence ID" value="NZ_JBBNGS010000003.1"/>
</dbReference>
<reference evidence="1 2" key="1">
    <citation type="submission" date="2024-04" db="EMBL/GenBank/DDBJ databases">
        <title>Human intestinal bacterial collection.</title>
        <authorList>
            <person name="Pauvert C."/>
            <person name="Hitch T.C.A."/>
            <person name="Clavel T."/>
        </authorList>
    </citation>
    <scope>NUCLEOTIDE SEQUENCE [LARGE SCALE GENOMIC DNA]</scope>
    <source>
        <strain evidence="1 2">CLA-AA-H197</strain>
    </source>
</reference>
<name>A0ABV1IEF2_9ACTN</name>
<keyword evidence="2" id="KW-1185">Reference proteome</keyword>